<accession>A0A3B0ZAE7</accession>
<dbReference type="Pfam" id="PF06841">
    <property type="entry name" value="Phage_T4_gp19"/>
    <property type="match status" value="1"/>
</dbReference>
<sequence length="157" mass="17739">MVSPSPSQTLEYPLPAFYFKVVFAATGGHSDTSFQEVSGISLEMETEDLIEGGENRFVHRLPKSIKYPKLVLKRGIAEMDSPLVKWCREVLEGAFIEKLKPMTVKVSLMDEAGKPVRVWSFVNAFPVSWEVEGFNSTKNEVAIEKIELSYNYMDRVA</sequence>
<gene>
    <name evidence="1" type="ORF">MNBD_GAMMA16-1521</name>
</gene>
<dbReference type="EMBL" id="UOFO01000061">
    <property type="protein sequence ID" value="VAW85163.1"/>
    <property type="molecule type" value="Genomic_DNA"/>
</dbReference>
<evidence type="ECO:0000313" key="1">
    <source>
        <dbReference type="EMBL" id="VAW85163.1"/>
    </source>
</evidence>
<dbReference type="NCBIfam" id="TIGR02241">
    <property type="entry name" value="conserved hypothetical phage tail region protein"/>
    <property type="match status" value="1"/>
</dbReference>
<dbReference type="PANTHER" id="PTHR38009:SF1">
    <property type="entry name" value="CONSERVED HYPOTHETICAL PHAGE TAIL PROTEIN"/>
    <property type="match status" value="1"/>
</dbReference>
<evidence type="ECO:0008006" key="2">
    <source>
        <dbReference type="Google" id="ProtNLM"/>
    </source>
</evidence>
<reference evidence="1" key="1">
    <citation type="submission" date="2018-06" db="EMBL/GenBank/DDBJ databases">
        <authorList>
            <person name="Zhirakovskaya E."/>
        </authorList>
    </citation>
    <scope>NUCLEOTIDE SEQUENCE</scope>
</reference>
<dbReference type="GO" id="GO:0005198">
    <property type="term" value="F:structural molecule activity"/>
    <property type="evidence" value="ECO:0007669"/>
    <property type="project" value="InterPro"/>
</dbReference>
<organism evidence="1">
    <name type="scientific">hydrothermal vent metagenome</name>
    <dbReference type="NCBI Taxonomy" id="652676"/>
    <lineage>
        <taxon>unclassified sequences</taxon>
        <taxon>metagenomes</taxon>
        <taxon>ecological metagenomes</taxon>
    </lineage>
</organism>
<dbReference type="PANTHER" id="PTHR38009">
    <property type="entry name" value="CONSERVED HYPOTHETICAL PHAGE TAIL PROTEIN"/>
    <property type="match status" value="1"/>
</dbReference>
<protein>
    <recommendedName>
        <fullName evidence="2">Phage tail protein</fullName>
    </recommendedName>
</protein>
<dbReference type="AlphaFoldDB" id="A0A3B0ZAE7"/>
<name>A0A3B0ZAE7_9ZZZZ</name>
<dbReference type="InterPro" id="IPR011747">
    <property type="entry name" value="CHP02241"/>
</dbReference>
<proteinExistence type="predicted"/>
<dbReference type="InterPro" id="IPR010667">
    <property type="entry name" value="Phage_T4_Gp19"/>
</dbReference>